<dbReference type="Proteomes" id="UP000828390">
    <property type="component" value="Unassembled WGS sequence"/>
</dbReference>
<gene>
    <name evidence="1" type="ORF">DPMN_172775</name>
</gene>
<organism evidence="1 2">
    <name type="scientific">Dreissena polymorpha</name>
    <name type="common">Zebra mussel</name>
    <name type="synonym">Mytilus polymorpha</name>
    <dbReference type="NCBI Taxonomy" id="45954"/>
    <lineage>
        <taxon>Eukaryota</taxon>
        <taxon>Metazoa</taxon>
        <taxon>Spiralia</taxon>
        <taxon>Lophotrochozoa</taxon>
        <taxon>Mollusca</taxon>
        <taxon>Bivalvia</taxon>
        <taxon>Autobranchia</taxon>
        <taxon>Heteroconchia</taxon>
        <taxon>Euheterodonta</taxon>
        <taxon>Imparidentia</taxon>
        <taxon>Neoheterodontei</taxon>
        <taxon>Myida</taxon>
        <taxon>Dreissenoidea</taxon>
        <taxon>Dreissenidae</taxon>
        <taxon>Dreissena</taxon>
    </lineage>
</organism>
<protein>
    <submittedName>
        <fullName evidence="1">Uncharacterized protein</fullName>
    </submittedName>
</protein>
<dbReference type="AlphaFoldDB" id="A0A9D4IDL5"/>
<proteinExistence type="predicted"/>
<keyword evidence="2" id="KW-1185">Reference proteome</keyword>
<dbReference type="EMBL" id="JAIWYP010000009">
    <property type="protein sequence ID" value="KAH3771456.1"/>
    <property type="molecule type" value="Genomic_DNA"/>
</dbReference>
<name>A0A9D4IDL5_DREPO</name>
<comment type="caution">
    <text evidence="1">The sequence shown here is derived from an EMBL/GenBank/DDBJ whole genome shotgun (WGS) entry which is preliminary data.</text>
</comment>
<accession>A0A9D4IDL5</accession>
<reference evidence="1" key="1">
    <citation type="journal article" date="2019" name="bioRxiv">
        <title>The Genome of the Zebra Mussel, Dreissena polymorpha: A Resource for Invasive Species Research.</title>
        <authorList>
            <person name="McCartney M.A."/>
            <person name="Auch B."/>
            <person name="Kono T."/>
            <person name="Mallez S."/>
            <person name="Zhang Y."/>
            <person name="Obille A."/>
            <person name="Becker A."/>
            <person name="Abrahante J.E."/>
            <person name="Garbe J."/>
            <person name="Badalamenti J.P."/>
            <person name="Herman A."/>
            <person name="Mangelson H."/>
            <person name="Liachko I."/>
            <person name="Sullivan S."/>
            <person name="Sone E.D."/>
            <person name="Koren S."/>
            <person name="Silverstein K.A.T."/>
            <person name="Beckman K.B."/>
            <person name="Gohl D.M."/>
        </authorList>
    </citation>
    <scope>NUCLEOTIDE SEQUENCE</scope>
    <source>
        <strain evidence="1">Duluth1</strain>
        <tissue evidence="1">Whole animal</tissue>
    </source>
</reference>
<reference evidence="1" key="2">
    <citation type="submission" date="2020-11" db="EMBL/GenBank/DDBJ databases">
        <authorList>
            <person name="McCartney M.A."/>
            <person name="Auch B."/>
            <person name="Kono T."/>
            <person name="Mallez S."/>
            <person name="Becker A."/>
            <person name="Gohl D.M."/>
            <person name="Silverstein K.A.T."/>
            <person name="Koren S."/>
            <person name="Bechman K.B."/>
            <person name="Herman A."/>
            <person name="Abrahante J.E."/>
            <person name="Garbe J."/>
        </authorList>
    </citation>
    <scope>NUCLEOTIDE SEQUENCE</scope>
    <source>
        <strain evidence="1">Duluth1</strain>
        <tissue evidence="1">Whole animal</tissue>
    </source>
</reference>
<evidence type="ECO:0000313" key="2">
    <source>
        <dbReference type="Proteomes" id="UP000828390"/>
    </source>
</evidence>
<evidence type="ECO:0000313" key="1">
    <source>
        <dbReference type="EMBL" id="KAH3771456.1"/>
    </source>
</evidence>
<sequence length="69" mass="7645">MTILELTLGAVHPHSVSILWAVQPHSVYLHPGVCQGAVYIQPNLVRETRSCRLKIQPRSMFTGGEGIFC</sequence>